<dbReference type="AlphaFoldDB" id="G2GEF5"/>
<dbReference type="Pfam" id="PF23024">
    <property type="entry name" value="AMP-dom_DIP2-like"/>
    <property type="match status" value="1"/>
</dbReference>
<dbReference type="InterPro" id="IPR040097">
    <property type="entry name" value="FAAL/FAAC"/>
</dbReference>
<dbReference type="InterPro" id="IPR045851">
    <property type="entry name" value="AMP-bd_C_sf"/>
</dbReference>
<keyword evidence="3" id="KW-0276">Fatty acid metabolism</keyword>
<dbReference type="OrthoDB" id="3671040at2"/>
<evidence type="ECO:0000313" key="7">
    <source>
        <dbReference type="EMBL" id="EGX58130.1"/>
    </source>
</evidence>
<evidence type="ECO:0000256" key="3">
    <source>
        <dbReference type="ARBA" id="ARBA00022832"/>
    </source>
</evidence>
<proteinExistence type="inferred from homology"/>
<dbReference type="EMBL" id="AGBF01000066">
    <property type="protein sequence ID" value="EGX58130.1"/>
    <property type="molecule type" value="Genomic_DNA"/>
</dbReference>
<evidence type="ECO:0000256" key="2">
    <source>
        <dbReference type="ARBA" id="ARBA00022598"/>
    </source>
</evidence>
<keyword evidence="4" id="KW-0443">Lipid metabolism</keyword>
<sequence>MPSAALQTPTEHLTLGHALASHAERLSATTALVYGRPDGGQDRRSYAELYAQAAAIGAALHDLPARTHDRPFVLIALPDGVDYVASFFGSVLADTVAVTFHPPLMSTTRAGRAWDHRLEQILRDCEPSAVITTPELHTRVRAVAGAAALAPLVLAPEDVGWDAGAEAGPVRTRPHHLALLQYTSGSTSSPKGAMVSHANLAHNIAHIRRNLSTGPGQSAAGWLPLFHDMGLIGMVCHPLTAGMSLHMSTPTGFLRNPLGWLRTLSETRSTFTIAPDFGYATAVHKVPEERRAGLDLSGLRHALNGAEPVRRRTVTAFTEAYAPHGFHPHALMPVYGLAEATLVVTCLDRQAPPALHEADRRTLGGAAPRSGDFRAGTARTELVGCGSAIAPDTEVAVVDPRTSRRLPAGEIGEIWISGPGVAGGYWGREQASRETFGATVDEPGSPARRFLRTGDLGIWHEGQLRVAGRIKDVIIHRGTNHHPQDLEATAEGCHPQVARAVAFAVRDEDDQDEQVVLACELHAYGGSDHAGVLTALRTAVLEEHGIAPAAVAVVQTGAVPRTTSGKLRRAEAAQRWSAGEFRTVALWHRGATSKGGRR</sequence>
<keyword evidence="2" id="KW-0436">Ligase</keyword>
<dbReference type="SUPFAM" id="SSF56801">
    <property type="entry name" value="Acetyl-CoA synthetase-like"/>
    <property type="match status" value="1"/>
</dbReference>
<dbReference type="CDD" id="cd05931">
    <property type="entry name" value="FAAL"/>
    <property type="match status" value="1"/>
</dbReference>
<dbReference type="InterPro" id="IPR020845">
    <property type="entry name" value="AMP-binding_CS"/>
</dbReference>
<keyword evidence="8" id="KW-1185">Reference proteome</keyword>
<dbReference type="GO" id="GO:0016874">
    <property type="term" value="F:ligase activity"/>
    <property type="evidence" value="ECO:0007669"/>
    <property type="project" value="UniProtKB-KW"/>
</dbReference>
<dbReference type="GO" id="GO:0005886">
    <property type="term" value="C:plasma membrane"/>
    <property type="evidence" value="ECO:0007669"/>
    <property type="project" value="TreeGrafter"/>
</dbReference>
<dbReference type="Proteomes" id="UP000004217">
    <property type="component" value="Unassembled WGS sequence"/>
</dbReference>
<dbReference type="PANTHER" id="PTHR22754">
    <property type="entry name" value="DISCO-INTERACTING PROTEIN 2 DIP2 -RELATED"/>
    <property type="match status" value="1"/>
</dbReference>
<dbReference type="Gene3D" id="3.30.300.30">
    <property type="match status" value="1"/>
</dbReference>
<comment type="caution">
    <text evidence="7">The sequence shown here is derived from an EMBL/GenBank/DDBJ whole genome shotgun (WGS) entry which is preliminary data.</text>
</comment>
<dbReference type="PATRIC" id="fig|700597.3.peg.3811"/>
<reference evidence="7 8" key="1">
    <citation type="submission" date="2011-08" db="EMBL/GenBank/DDBJ databases">
        <authorList>
            <person name="Lin Y."/>
            <person name="Hao X."/>
            <person name="Johnstone L."/>
            <person name="Miller S.J."/>
            <person name="Wei G."/>
            <person name="Rensing C."/>
        </authorList>
    </citation>
    <scope>NUCLEOTIDE SEQUENCE [LARGE SCALE GENOMIC DNA]</scope>
    <source>
        <strain evidence="7 8">K42</strain>
    </source>
</reference>
<dbReference type="GO" id="GO:0071766">
    <property type="term" value="P:Actinobacterium-type cell wall biogenesis"/>
    <property type="evidence" value="ECO:0007669"/>
    <property type="project" value="UniProtKB-ARBA"/>
</dbReference>
<dbReference type="GO" id="GO:0006633">
    <property type="term" value="P:fatty acid biosynthetic process"/>
    <property type="evidence" value="ECO:0007669"/>
    <property type="project" value="TreeGrafter"/>
</dbReference>
<gene>
    <name evidence="7" type="ORF">SZN_19440</name>
</gene>
<name>G2GEF5_9ACTN</name>
<evidence type="ECO:0000313" key="8">
    <source>
        <dbReference type="Proteomes" id="UP000004217"/>
    </source>
</evidence>
<feature type="domain" description="AMP-dependent synthetase/ligase" evidence="5">
    <location>
        <begin position="21"/>
        <end position="426"/>
    </location>
</feature>
<protein>
    <submittedName>
        <fullName evidence="7">Polyketide synthase</fullName>
    </submittedName>
</protein>
<accession>G2GEF5</accession>
<feature type="domain" description="AMP-binding enzyme C-terminal" evidence="6">
    <location>
        <begin position="472"/>
        <end position="583"/>
    </location>
</feature>
<comment type="similarity">
    <text evidence="1">Belongs to the ATP-dependent AMP-binding enzyme family.</text>
</comment>
<dbReference type="Pfam" id="PF00501">
    <property type="entry name" value="AMP-binding"/>
    <property type="match status" value="1"/>
</dbReference>
<evidence type="ECO:0000259" key="6">
    <source>
        <dbReference type="Pfam" id="PF23024"/>
    </source>
</evidence>
<dbReference type="GO" id="GO:0070566">
    <property type="term" value="F:adenylyltransferase activity"/>
    <property type="evidence" value="ECO:0007669"/>
    <property type="project" value="TreeGrafter"/>
</dbReference>
<dbReference type="FunFam" id="3.40.50.12780:FF:000013">
    <property type="entry name" value="Long-chain-fatty-acid--AMP ligase FadD32"/>
    <property type="match status" value="1"/>
</dbReference>
<organism evidence="7 8">
    <name type="scientific">Streptomyces zinciresistens K42</name>
    <dbReference type="NCBI Taxonomy" id="700597"/>
    <lineage>
        <taxon>Bacteria</taxon>
        <taxon>Bacillati</taxon>
        <taxon>Actinomycetota</taxon>
        <taxon>Actinomycetes</taxon>
        <taxon>Kitasatosporales</taxon>
        <taxon>Streptomycetaceae</taxon>
        <taxon>Streptomyces</taxon>
    </lineage>
</organism>
<evidence type="ECO:0000256" key="1">
    <source>
        <dbReference type="ARBA" id="ARBA00006432"/>
    </source>
</evidence>
<evidence type="ECO:0000259" key="5">
    <source>
        <dbReference type="Pfam" id="PF00501"/>
    </source>
</evidence>
<dbReference type="InterPro" id="IPR042099">
    <property type="entry name" value="ANL_N_sf"/>
</dbReference>
<dbReference type="InterPro" id="IPR000873">
    <property type="entry name" value="AMP-dep_synth/lig_dom"/>
</dbReference>
<evidence type="ECO:0000256" key="4">
    <source>
        <dbReference type="ARBA" id="ARBA00023098"/>
    </source>
</evidence>
<dbReference type="Gene3D" id="3.40.50.12780">
    <property type="entry name" value="N-terminal domain of ligase-like"/>
    <property type="match status" value="1"/>
</dbReference>
<dbReference type="PROSITE" id="PS00455">
    <property type="entry name" value="AMP_BINDING"/>
    <property type="match status" value="1"/>
</dbReference>
<dbReference type="PANTHER" id="PTHR22754:SF32">
    <property type="entry name" value="DISCO-INTERACTING PROTEIN 2"/>
    <property type="match status" value="1"/>
</dbReference>
<dbReference type="InterPro" id="IPR025110">
    <property type="entry name" value="AMP-bd_C"/>
</dbReference>